<dbReference type="GO" id="GO:0016032">
    <property type="term" value="P:viral process"/>
    <property type="evidence" value="ECO:0007669"/>
    <property type="project" value="InterPro"/>
</dbReference>
<evidence type="ECO:0000313" key="6">
    <source>
        <dbReference type="EMBL" id="AIP88947.1"/>
    </source>
</evidence>
<sequence>MDLRTGEDIGALQWRNGAFIWEIPHPLYFTILNHDSMPFNMNHDVIDVQIRFNYTLRKALGMHKCFLHFRIWTRLHPQTWCFFKTFRTQVMKYLNNLGVISISTVIDAVHHVLNIVFVGTLSVSQDHAIKFNIY</sequence>
<evidence type="ECO:0000256" key="1">
    <source>
        <dbReference type="ARBA" id="ARBA00009424"/>
    </source>
</evidence>
<evidence type="ECO:0000256" key="4">
    <source>
        <dbReference type="ARBA" id="ARBA00025955"/>
    </source>
</evidence>
<evidence type="ECO:0000256" key="2">
    <source>
        <dbReference type="ARBA" id="ARBA00022581"/>
    </source>
</evidence>
<protein>
    <recommendedName>
        <fullName evidence="5">Replication enhancer</fullName>
        <shortName evidence="5">REn</shortName>
    </recommendedName>
</protein>
<dbReference type="InterPro" id="IPR000657">
    <property type="entry name" value="Gemini_AL3"/>
</dbReference>
<comment type="subunit">
    <text evidence="4 5">Homooligomer. Interacts with the replication-associated protein (REP). Interacts with host proliferating cell nuclear antigen (PCNA). Interacts with host retinoblastoma-related protein 1 (RBR1), and may thereby deregulate the host cell cycle. Oligomerization and interaction with PCNA are necessary for optimal replication enhancement.</text>
</comment>
<organism evidence="6">
    <name type="scientific">East African cassava mosaic Cameroon virus</name>
    <dbReference type="NCBI Taxonomy" id="223262"/>
    <lineage>
        <taxon>Viruses</taxon>
        <taxon>Monodnaviria</taxon>
        <taxon>Shotokuvirae</taxon>
        <taxon>Cressdnaviricota</taxon>
        <taxon>Repensiviricetes</taxon>
        <taxon>Geplafuvirales</taxon>
        <taxon>Geminiviridae</taxon>
        <taxon>Begomovirus</taxon>
        <taxon>Begomovirus manihotiscameroonense</taxon>
    </lineage>
</organism>
<dbReference type="PRINTS" id="PR00231">
    <property type="entry name" value="GEMCOATAL3"/>
</dbReference>
<gene>
    <name evidence="6" type="primary">AC3</name>
</gene>
<accession>A0A089FS91</accession>
<keyword evidence="2 5" id="KW-0945">Host-virus interaction</keyword>
<dbReference type="Pfam" id="PF01407">
    <property type="entry name" value="Gemini_AL3"/>
    <property type="match status" value="1"/>
</dbReference>
<evidence type="ECO:0000256" key="5">
    <source>
        <dbReference type="RuleBase" id="RU363029"/>
    </source>
</evidence>
<comment type="function">
    <text evidence="3">Increases viral DNA accumulation. Enhances infectivity and symptom expression.</text>
</comment>
<reference evidence="6" key="1">
    <citation type="submission" date="2014-05" db="EMBL/GenBank/DDBJ databases">
        <title>Divergent evolutionary histories of Cassava Mosaic Geminiviruses in Madagascar.</title>
        <authorList>
            <person name="Hoareau M."/>
            <person name="Harimalala M."/>
            <person name="Zinga I."/>
            <person name="De Bruyn A."/>
            <person name="Lett J.-M."/>
            <person name="Lefeuvre P."/>
        </authorList>
    </citation>
    <scope>NUCLEOTIDE SEQUENCE</scope>
    <source>
        <strain evidence="6">MG:MG148A2:09</strain>
    </source>
</reference>
<name>A0A089FS91_9GEMI</name>
<evidence type="ECO:0000256" key="3">
    <source>
        <dbReference type="ARBA" id="ARBA00025603"/>
    </source>
</evidence>
<proteinExistence type="inferred from homology"/>
<comment type="similarity">
    <text evidence="1 5">Belongs to the geminiviridae replication enhancer protein family.</text>
</comment>
<dbReference type="EMBL" id="KJ887938">
    <property type="protein sequence ID" value="AIP88947.1"/>
    <property type="molecule type" value="Genomic_DNA"/>
</dbReference>